<evidence type="ECO:0000259" key="2">
    <source>
        <dbReference type="Pfam" id="PF00294"/>
    </source>
</evidence>
<dbReference type="InterPro" id="IPR011611">
    <property type="entry name" value="PfkB_dom"/>
</dbReference>
<evidence type="ECO:0000313" key="4">
    <source>
        <dbReference type="Proteomes" id="UP000501648"/>
    </source>
</evidence>
<gene>
    <name evidence="3" type="ORF">C798_23540</name>
</gene>
<dbReference type="InterPro" id="IPR029056">
    <property type="entry name" value="Ribokinase-like"/>
</dbReference>
<dbReference type="SUPFAM" id="SSF53613">
    <property type="entry name" value="Ribokinase-like"/>
    <property type="match status" value="1"/>
</dbReference>
<accession>A0A6M3ZXY7</accession>
<sequence>MASKRWLSNAGISHAWCTSTEVPAISVKTVVDTTAAGDSFGAVYLSALLLGKSVIDAAAAGHRLASTVTQYPGATFPEKSLLRRLKSPPPDRSFTKSAEMLRLSEEG</sequence>
<dbReference type="Pfam" id="PF00294">
    <property type="entry name" value="PfkB"/>
    <property type="match status" value="1"/>
</dbReference>
<proteinExistence type="predicted"/>
<dbReference type="GO" id="GO:0003824">
    <property type="term" value="F:catalytic activity"/>
    <property type="evidence" value="ECO:0007669"/>
    <property type="project" value="UniProtKB-ARBA"/>
</dbReference>
<reference evidence="3 4" key="1">
    <citation type="journal article" date="2012" name="J. Bacteriol.">
        <title>Genome sequence of the pathogenic Herbaspirillum seropedicae strain Os34, isolated from rice roots.</title>
        <authorList>
            <person name="Ye W."/>
            <person name="Ye S."/>
            <person name="Liu J."/>
            <person name="Chang S."/>
            <person name="Chen M."/>
            <person name="Zhu B."/>
            <person name="Guo L."/>
            <person name="An Q."/>
        </authorList>
    </citation>
    <scope>NUCLEOTIDE SEQUENCE [LARGE SCALE GENOMIC DNA]</scope>
    <source>
        <strain evidence="3 4">Os34</strain>
    </source>
</reference>
<dbReference type="EMBL" id="CP008956">
    <property type="protein sequence ID" value="QJQ03093.1"/>
    <property type="molecule type" value="Genomic_DNA"/>
</dbReference>
<name>A0A6M3ZXY7_9BURK</name>
<dbReference type="Gene3D" id="3.40.1190.20">
    <property type="match status" value="1"/>
</dbReference>
<evidence type="ECO:0000313" key="3">
    <source>
        <dbReference type="EMBL" id="QJQ03093.1"/>
    </source>
</evidence>
<protein>
    <recommendedName>
        <fullName evidence="2">Carbohydrate kinase PfkB domain-containing protein</fullName>
    </recommendedName>
</protein>
<organism evidence="3 4">
    <name type="scientific">Herbaspirillum rubrisubalbicans Os34</name>
    <dbReference type="NCBI Taxonomy" id="1235827"/>
    <lineage>
        <taxon>Bacteria</taxon>
        <taxon>Pseudomonadati</taxon>
        <taxon>Pseudomonadota</taxon>
        <taxon>Betaproteobacteria</taxon>
        <taxon>Burkholderiales</taxon>
        <taxon>Oxalobacteraceae</taxon>
        <taxon>Herbaspirillum</taxon>
    </lineage>
</organism>
<evidence type="ECO:0000256" key="1">
    <source>
        <dbReference type="SAM" id="MobiDB-lite"/>
    </source>
</evidence>
<dbReference type="Proteomes" id="UP000501648">
    <property type="component" value="Chromosome"/>
</dbReference>
<dbReference type="AlphaFoldDB" id="A0A6M3ZXY7"/>
<feature type="region of interest" description="Disordered" evidence="1">
    <location>
        <begin position="79"/>
        <end position="107"/>
    </location>
</feature>
<feature type="domain" description="Carbohydrate kinase PfkB" evidence="2">
    <location>
        <begin position="18"/>
        <end position="78"/>
    </location>
</feature>